<organism evidence="1 2">
    <name type="scientific">Kluyveromyces dobzhanskii CBS 2104</name>
    <dbReference type="NCBI Taxonomy" id="1427455"/>
    <lineage>
        <taxon>Eukaryota</taxon>
        <taxon>Fungi</taxon>
        <taxon>Dikarya</taxon>
        <taxon>Ascomycota</taxon>
        <taxon>Saccharomycotina</taxon>
        <taxon>Saccharomycetes</taxon>
        <taxon>Saccharomycetales</taxon>
        <taxon>Saccharomycetaceae</taxon>
        <taxon>Kluyveromyces</taxon>
    </lineage>
</organism>
<proteinExistence type="predicted"/>
<accession>A0A0A8LDW5</accession>
<evidence type="ECO:0000313" key="2">
    <source>
        <dbReference type="Proteomes" id="UP000031516"/>
    </source>
</evidence>
<protein>
    <submittedName>
        <fullName evidence="1">WGS project CCBQ000000000 data, contig 00058</fullName>
    </submittedName>
</protein>
<comment type="caution">
    <text evidence="1">The sequence shown here is derived from an EMBL/GenBank/DDBJ whole genome shotgun (WGS) entry which is preliminary data.</text>
</comment>
<keyword evidence="2" id="KW-1185">Reference proteome</keyword>
<dbReference type="AlphaFoldDB" id="A0A0A8LDW5"/>
<name>A0A0A8LDW5_9SACH</name>
<dbReference type="EMBL" id="CCBQ010000047">
    <property type="protein sequence ID" value="CDO96602.1"/>
    <property type="molecule type" value="Genomic_DNA"/>
</dbReference>
<dbReference type="Proteomes" id="UP000031516">
    <property type="component" value="Unassembled WGS sequence"/>
</dbReference>
<sequence>MSEDKPFSTSRSSILEDYEVNDDMQRTTEIVDVRDLGMIGEIIQGILDFLNSPAFATIVQIIQQIIELIIGAFSLVSFLGYHGFQDEVVRQYISSTCFFVAITGKHSNLFSNAMHFMILIFNFYGNAGLPNTDIDWRKIILQIILWIIQRLLDSSTGKGYKDEISDSNSETISLLPILVKAISIMICLRSILT</sequence>
<evidence type="ECO:0000313" key="1">
    <source>
        <dbReference type="EMBL" id="CDO96602.1"/>
    </source>
</evidence>
<reference evidence="1 2" key="1">
    <citation type="submission" date="2014-03" db="EMBL/GenBank/DDBJ databases">
        <title>The genome of Kluyveromyces dobzhanskii.</title>
        <authorList>
            <person name="Nystedt B."/>
            <person name="Astrom S."/>
        </authorList>
    </citation>
    <scope>NUCLEOTIDE SEQUENCE [LARGE SCALE GENOMIC DNA]</scope>
    <source>
        <strain evidence="1 2">CBS 2104</strain>
    </source>
</reference>
<gene>
    <name evidence="1" type="ORF">KLDO_g4797</name>
</gene>
<dbReference type="OrthoDB" id="10462265at2759"/>